<name>A0A7S4K7P0_9EUKA</name>
<dbReference type="EMBL" id="HBKR01006625">
    <property type="protein sequence ID" value="CAE2285621.1"/>
    <property type="molecule type" value="Transcribed_RNA"/>
</dbReference>
<dbReference type="SUPFAM" id="SSF55550">
    <property type="entry name" value="SH2 domain"/>
    <property type="match status" value="1"/>
</dbReference>
<dbReference type="PROSITE" id="PS50001">
    <property type="entry name" value="SH2"/>
    <property type="match status" value="1"/>
</dbReference>
<dbReference type="Pfam" id="PF00017">
    <property type="entry name" value="SH2"/>
    <property type="match status" value="1"/>
</dbReference>
<evidence type="ECO:0000313" key="3">
    <source>
        <dbReference type="EMBL" id="CAE2285621.1"/>
    </source>
</evidence>
<feature type="domain" description="SH2" evidence="2">
    <location>
        <begin position="1"/>
        <end position="76"/>
    </location>
</feature>
<proteinExistence type="predicted"/>
<evidence type="ECO:0000256" key="1">
    <source>
        <dbReference type="PROSITE-ProRule" id="PRU00191"/>
    </source>
</evidence>
<organism evidence="3">
    <name type="scientific">Paramoeba aestuarina</name>
    <dbReference type="NCBI Taxonomy" id="180227"/>
    <lineage>
        <taxon>Eukaryota</taxon>
        <taxon>Amoebozoa</taxon>
        <taxon>Discosea</taxon>
        <taxon>Flabellinia</taxon>
        <taxon>Dactylopodida</taxon>
        <taxon>Paramoebidae</taxon>
        <taxon>Paramoeba</taxon>
    </lineage>
</organism>
<dbReference type="InterPro" id="IPR000980">
    <property type="entry name" value="SH2"/>
</dbReference>
<dbReference type="InterPro" id="IPR036860">
    <property type="entry name" value="SH2_dom_sf"/>
</dbReference>
<accession>A0A7S4K7P0</accession>
<protein>
    <recommendedName>
        <fullName evidence="2">SH2 domain-containing protein</fullName>
    </recommendedName>
</protein>
<gene>
    <name evidence="3" type="ORF">NAES01612_LOCUS4363</name>
</gene>
<dbReference type="AlphaFoldDB" id="A0A7S4K7P0"/>
<sequence length="114" mass="12990">MTREDVRAALSIQPPGAFIIRFSESHPGRFGVAYISTDTPPHLKHYLVKPTDTAAAKITLPDFLRDKPQFSHILQLRPDPSGRPHFELREKHVAFGFFYSNRDEGINEEGYDPL</sequence>
<reference evidence="3" key="1">
    <citation type="submission" date="2021-01" db="EMBL/GenBank/DDBJ databases">
        <authorList>
            <person name="Corre E."/>
            <person name="Pelletier E."/>
            <person name="Niang G."/>
            <person name="Scheremetjew M."/>
            <person name="Finn R."/>
            <person name="Kale V."/>
            <person name="Holt S."/>
            <person name="Cochrane G."/>
            <person name="Meng A."/>
            <person name="Brown T."/>
            <person name="Cohen L."/>
        </authorList>
    </citation>
    <scope>NUCLEOTIDE SEQUENCE</scope>
    <source>
        <strain evidence="3">SoJaBio B1-5/56/2</strain>
    </source>
</reference>
<evidence type="ECO:0000259" key="2">
    <source>
        <dbReference type="PROSITE" id="PS50001"/>
    </source>
</evidence>
<keyword evidence="1" id="KW-0727">SH2 domain</keyword>
<dbReference type="Gene3D" id="3.30.505.10">
    <property type="entry name" value="SH2 domain"/>
    <property type="match status" value="1"/>
</dbReference>